<dbReference type="Proteomes" id="UP001500840">
    <property type="component" value="Unassembled WGS sequence"/>
</dbReference>
<evidence type="ECO:0000256" key="1">
    <source>
        <dbReference type="SAM" id="MobiDB-lite"/>
    </source>
</evidence>
<dbReference type="RefSeq" id="WP_345320018.1">
    <property type="nucleotide sequence ID" value="NZ_BAABGA010000012.1"/>
</dbReference>
<protein>
    <recommendedName>
        <fullName evidence="4">Hemin uptake protein hemP</fullName>
    </recommendedName>
</protein>
<dbReference type="EMBL" id="BAABGA010000012">
    <property type="protein sequence ID" value="GAA4447740.1"/>
    <property type="molecule type" value="Genomic_DNA"/>
</dbReference>
<dbReference type="Gene3D" id="2.10.70.10">
    <property type="entry name" value="Complement Module, domain 1"/>
    <property type="match status" value="1"/>
</dbReference>
<organism evidence="2 3">
    <name type="scientific">Novipirellula rosea</name>
    <dbReference type="NCBI Taxonomy" id="1031540"/>
    <lineage>
        <taxon>Bacteria</taxon>
        <taxon>Pseudomonadati</taxon>
        <taxon>Planctomycetota</taxon>
        <taxon>Planctomycetia</taxon>
        <taxon>Pirellulales</taxon>
        <taxon>Pirellulaceae</taxon>
        <taxon>Novipirellula</taxon>
    </lineage>
</organism>
<comment type="caution">
    <text evidence="2">The sequence shown here is derived from an EMBL/GenBank/DDBJ whole genome shotgun (WGS) entry which is preliminary data.</text>
</comment>
<feature type="region of interest" description="Disordered" evidence="1">
    <location>
        <begin position="1"/>
        <end position="35"/>
    </location>
</feature>
<gene>
    <name evidence="2" type="ORF">GCM10023156_10100</name>
</gene>
<feature type="compositionally biased region" description="Low complexity" evidence="1">
    <location>
        <begin position="9"/>
        <end position="32"/>
    </location>
</feature>
<keyword evidence="3" id="KW-1185">Reference proteome</keyword>
<dbReference type="Pfam" id="PF10636">
    <property type="entry name" value="hemP"/>
    <property type="match status" value="1"/>
</dbReference>
<accession>A0ABP8MB79</accession>
<dbReference type="InterPro" id="IPR019600">
    <property type="entry name" value="Hemin_uptake_protein_HemP"/>
</dbReference>
<reference evidence="3" key="1">
    <citation type="journal article" date="2019" name="Int. J. Syst. Evol. Microbiol.">
        <title>The Global Catalogue of Microorganisms (GCM) 10K type strain sequencing project: providing services to taxonomists for standard genome sequencing and annotation.</title>
        <authorList>
            <consortium name="The Broad Institute Genomics Platform"/>
            <consortium name="The Broad Institute Genome Sequencing Center for Infectious Disease"/>
            <person name="Wu L."/>
            <person name="Ma J."/>
        </authorList>
    </citation>
    <scope>NUCLEOTIDE SEQUENCE [LARGE SCALE GENOMIC DNA]</scope>
    <source>
        <strain evidence="3">JCM 17759</strain>
    </source>
</reference>
<name>A0ABP8MB79_9BACT</name>
<evidence type="ECO:0008006" key="4">
    <source>
        <dbReference type="Google" id="ProtNLM"/>
    </source>
</evidence>
<proteinExistence type="predicted"/>
<evidence type="ECO:0000313" key="3">
    <source>
        <dbReference type="Proteomes" id="UP001500840"/>
    </source>
</evidence>
<sequence length="80" mass="8518">MTDSEPSDAAAQAPPAAAQAQPAAAQAQPAAPSHCPSLESFAKVIPSSELLRGRREVWIEHGSEMYRLRLTASGKLYLTK</sequence>
<evidence type="ECO:0000313" key="2">
    <source>
        <dbReference type="EMBL" id="GAA4447740.1"/>
    </source>
</evidence>